<dbReference type="AlphaFoldDB" id="A0A6N8I1F2"/>
<evidence type="ECO:0000256" key="1">
    <source>
        <dbReference type="SAM" id="Phobius"/>
    </source>
</evidence>
<keyword evidence="1" id="KW-1133">Transmembrane helix</keyword>
<feature type="transmembrane region" description="Helical" evidence="1">
    <location>
        <begin position="6"/>
        <end position="26"/>
    </location>
</feature>
<protein>
    <submittedName>
        <fullName evidence="2">Uncharacterized protein</fullName>
    </submittedName>
</protein>
<name>A0A6N8I1F2_9FIRM</name>
<keyword evidence="3" id="KW-1185">Reference proteome</keyword>
<evidence type="ECO:0000313" key="3">
    <source>
        <dbReference type="Proteomes" id="UP000469440"/>
    </source>
</evidence>
<proteinExistence type="predicted"/>
<comment type="caution">
    <text evidence="2">The sequence shown here is derived from an EMBL/GenBank/DDBJ whole genome shotgun (WGS) entry which is preliminary data.</text>
</comment>
<evidence type="ECO:0000313" key="2">
    <source>
        <dbReference type="EMBL" id="MVB11685.1"/>
    </source>
</evidence>
<organism evidence="2 3">
    <name type="scientific">Caproicibacter fermentans</name>
    <dbReference type="NCBI Taxonomy" id="2576756"/>
    <lineage>
        <taxon>Bacteria</taxon>
        <taxon>Bacillati</taxon>
        <taxon>Bacillota</taxon>
        <taxon>Clostridia</taxon>
        <taxon>Eubacteriales</taxon>
        <taxon>Acutalibacteraceae</taxon>
        <taxon>Caproicibacter</taxon>
    </lineage>
</organism>
<reference evidence="2 3" key="1">
    <citation type="submission" date="2019-09" db="EMBL/GenBank/DDBJ databases">
        <title>Genome sequence of Clostridium sp. EA1.</title>
        <authorList>
            <person name="Poehlein A."/>
            <person name="Bengelsdorf F.R."/>
            <person name="Daniel R."/>
        </authorList>
    </citation>
    <scope>NUCLEOTIDE SEQUENCE [LARGE SCALE GENOMIC DNA]</scope>
    <source>
        <strain evidence="2 3">EA1</strain>
    </source>
</reference>
<keyword evidence="1" id="KW-0472">Membrane</keyword>
<dbReference type="Proteomes" id="UP000469440">
    <property type="component" value="Unassembled WGS sequence"/>
</dbReference>
<dbReference type="OrthoDB" id="2087365at2"/>
<sequence length="94" mass="10528">MTLSVQNWIALISASVAFLALLVTLLRGMKSEAREDGKTAEVLRQVNSKLEGITKQEAANSARIEAIVERVVVLEQSTKQAHFRIDELREELHK</sequence>
<accession>A0A6N8I1F2</accession>
<gene>
    <name evidence="2" type="ORF">CAFE_24080</name>
</gene>
<keyword evidence="1" id="KW-0812">Transmembrane</keyword>
<dbReference type="EMBL" id="VWXL01000069">
    <property type="protein sequence ID" value="MVB11685.1"/>
    <property type="molecule type" value="Genomic_DNA"/>
</dbReference>